<protein>
    <submittedName>
        <fullName evidence="3">Uncharacterized protein LOC106815457</fullName>
    </submittedName>
</protein>
<dbReference type="InterPro" id="IPR050327">
    <property type="entry name" value="Proton-linked_MCT"/>
</dbReference>
<keyword evidence="1" id="KW-1133">Transmembrane helix</keyword>
<feature type="transmembrane region" description="Helical" evidence="1">
    <location>
        <begin position="209"/>
        <end position="231"/>
    </location>
</feature>
<name>A0ABM1ET81_PRICU</name>
<dbReference type="GeneID" id="106815457"/>
<dbReference type="Proteomes" id="UP000695022">
    <property type="component" value="Unplaced"/>
</dbReference>
<dbReference type="InterPro" id="IPR036259">
    <property type="entry name" value="MFS_trans_sf"/>
</dbReference>
<sequence>MLSFGQLKSFGILQQELLRVYDSNMALTGWIVGVAYALMCSMGALMRPLPESACPTPRESAAVDTVVRARRRPVVVVARASSPESRRRLDSVREGEVGLQSVYGSLEVYVRSMSTFAEPADDNDDNVVTFPWYLFKDAAFLLLTLSTVLFLVTYINSYQLLPLITDKVGDGRFSGATMIGFMSIVDTISRVLWGFVWDHDAFRAPTVRMIGTGSLLAVSGGLVFACIFITVNEVLAGWTMVMGVLVAGAFSTVVPITMDICGPAQVGNGFAIFMLFEGLLMMVDPLLIGYLIDRTGTVDSAIYVLGASFLASGIFISVIPLVRQWRGLVTDISPQTVATFENYDVGFQSKTTHVLKKRAKNPSRKNLGVDV</sequence>
<evidence type="ECO:0000313" key="2">
    <source>
        <dbReference type="Proteomes" id="UP000695022"/>
    </source>
</evidence>
<dbReference type="RefSeq" id="XP_014675402.1">
    <property type="nucleotide sequence ID" value="XM_014819916.1"/>
</dbReference>
<reference evidence="3" key="1">
    <citation type="submission" date="2025-08" db="UniProtKB">
        <authorList>
            <consortium name="RefSeq"/>
        </authorList>
    </citation>
    <scope>IDENTIFICATION</scope>
</reference>
<dbReference type="PANTHER" id="PTHR11360:SF284">
    <property type="entry name" value="EG:103B4.3 PROTEIN-RELATED"/>
    <property type="match status" value="1"/>
</dbReference>
<organism evidence="2 3">
    <name type="scientific">Priapulus caudatus</name>
    <name type="common">Priapulid worm</name>
    <dbReference type="NCBI Taxonomy" id="37621"/>
    <lineage>
        <taxon>Eukaryota</taxon>
        <taxon>Metazoa</taxon>
        <taxon>Ecdysozoa</taxon>
        <taxon>Scalidophora</taxon>
        <taxon>Priapulida</taxon>
        <taxon>Priapulimorpha</taxon>
        <taxon>Priapulimorphida</taxon>
        <taxon>Priapulidae</taxon>
        <taxon>Priapulus</taxon>
    </lineage>
</organism>
<keyword evidence="1" id="KW-0812">Transmembrane</keyword>
<gene>
    <name evidence="3" type="primary">LOC106815457</name>
</gene>
<feature type="transmembrane region" description="Helical" evidence="1">
    <location>
        <begin position="237"/>
        <end position="258"/>
    </location>
</feature>
<keyword evidence="2" id="KW-1185">Reference proteome</keyword>
<proteinExistence type="predicted"/>
<feature type="transmembrane region" description="Helical" evidence="1">
    <location>
        <begin position="302"/>
        <end position="322"/>
    </location>
</feature>
<dbReference type="Gene3D" id="1.20.1250.20">
    <property type="entry name" value="MFS general substrate transporter like domains"/>
    <property type="match status" value="1"/>
</dbReference>
<feature type="transmembrane region" description="Helical" evidence="1">
    <location>
        <begin position="270"/>
        <end position="290"/>
    </location>
</feature>
<feature type="transmembrane region" description="Helical" evidence="1">
    <location>
        <begin position="175"/>
        <end position="197"/>
    </location>
</feature>
<keyword evidence="1" id="KW-0472">Membrane</keyword>
<evidence type="ECO:0000256" key="1">
    <source>
        <dbReference type="SAM" id="Phobius"/>
    </source>
</evidence>
<dbReference type="SUPFAM" id="SSF103473">
    <property type="entry name" value="MFS general substrate transporter"/>
    <property type="match status" value="1"/>
</dbReference>
<feature type="transmembrane region" description="Helical" evidence="1">
    <location>
        <begin position="27"/>
        <end position="46"/>
    </location>
</feature>
<feature type="transmembrane region" description="Helical" evidence="1">
    <location>
        <begin position="138"/>
        <end position="155"/>
    </location>
</feature>
<accession>A0ABM1ET81</accession>
<dbReference type="PANTHER" id="PTHR11360">
    <property type="entry name" value="MONOCARBOXYLATE TRANSPORTER"/>
    <property type="match status" value="1"/>
</dbReference>
<evidence type="ECO:0000313" key="3">
    <source>
        <dbReference type="RefSeq" id="XP_014675402.1"/>
    </source>
</evidence>